<reference evidence="1" key="1">
    <citation type="submission" date="2020-01" db="EMBL/GenBank/DDBJ databases">
        <authorList>
            <person name="Meier V. D."/>
            <person name="Meier V D."/>
        </authorList>
    </citation>
    <scope>NUCLEOTIDE SEQUENCE</scope>
    <source>
        <strain evidence="1">HLG_WM_MAG_10</strain>
    </source>
</reference>
<evidence type="ECO:0000313" key="1">
    <source>
        <dbReference type="EMBL" id="CAA6830051.1"/>
    </source>
</evidence>
<gene>
    <name evidence="1" type="ORF">HELGO_WM26407</name>
</gene>
<evidence type="ECO:0008006" key="2">
    <source>
        <dbReference type="Google" id="ProtNLM"/>
    </source>
</evidence>
<protein>
    <recommendedName>
        <fullName evidence="2">Tetratricopeptide repeat protein</fullName>
    </recommendedName>
</protein>
<dbReference type="AlphaFoldDB" id="A0A6S6UH68"/>
<organism evidence="1">
    <name type="scientific">uncultured Aureispira sp</name>
    <dbReference type="NCBI Taxonomy" id="1331704"/>
    <lineage>
        <taxon>Bacteria</taxon>
        <taxon>Pseudomonadati</taxon>
        <taxon>Bacteroidota</taxon>
        <taxon>Saprospiria</taxon>
        <taxon>Saprospirales</taxon>
        <taxon>Saprospiraceae</taxon>
        <taxon>Aureispira</taxon>
        <taxon>environmental samples</taxon>
    </lineage>
</organism>
<proteinExistence type="predicted"/>
<dbReference type="InterPro" id="IPR011990">
    <property type="entry name" value="TPR-like_helical_dom_sf"/>
</dbReference>
<dbReference type="SUPFAM" id="SSF48452">
    <property type="entry name" value="TPR-like"/>
    <property type="match status" value="1"/>
</dbReference>
<accession>A0A6S6UH68</accession>
<name>A0A6S6UH68_9BACT</name>
<sequence length="489" mass="58591">MFFCTLGFLTCCKIAIFDFFYRLIMYKSKLLEIFSVLSKSEQNRLKKFVHSPYHNKHTEVHRLLDYLMSTKSHRIKNAFEQVFPKAPYCSQKIRNTMSYLQKLIDKFLVYEALEAEDALRNRALLSVYRTKKLEKCFKYSLKYGQNLLNKSEYKDTEYYYLEYQLQQEQFLFAEEKNRLEAKNVQEVLDSFDLYYMTNKLKYCVTALTHQNIFRTTYELRIVDPILSQIEKEGWLEFPSIAVYYYSYKAMTDFDNTAAFFQLKATFLEHSHLFRTDELKDLYIIAISFCIKHLNLGREEFTVEIFDLYKLGLINGVFVEDGELSRFTYKNIVTIGLKYGDFDWVRQFISDYAPYLNATHRESYTNYNLAKLYYMIGDYNKSMKMFLSLGNTDRELVMGAKVSLLKIYYELGEYDALESLLDSFRAYIKRNKEVSDYQKQSYLNLIRYLQKVQNHNFYDKKVQQKLLEELKAEPQLPERQWIINQIEKIA</sequence>
<dbReference type="EMBL" id="CACVAQ010000531">
    <property type="protein sequence ID" value="CAA6830051.1"/>
    <property type="molecule type" value="Genomic_DNA"/>
</dbReference>